<dbReference type="GO" id="GO:0047571">
    <property type="term" value="F:3-oxosteroid 1-dehydrogenase activity"/>
    <property type="evidence" value="ECO:0007669"/>
    <property type="project" value="UniProtKB-EC"/>
</dbReference>
<dbReference type="FunFam" id="3.50.50.60:FF:000208">
    <property type="entry name" value="3-ketosteroid dehydrogenase"/>
    <property type="match status" value="1"/>
</dbReference>
<gene>
    <name evidence="10" type="ORF">SAMN06295912_10157</name>
</gene>
<dbReference type="EC" id="1.3.99.4" evidence="7"/>
<dbReference type="Pfam" id="PF00890">
    <property type="entry name" value="FAD_binding_2"/>
    <property type="match status" value="1"/>
</dbReference>
<evidence type="ECO:0000259" key="9">
    <source>
        <dbReference type="Pfam" id="PF00890"/>
    </source>
</evidence>
<comment type="similarity">
    <text evidence="6">Belongs to the FAD-dependent oxidoreductase 2 family. 3-oxosteroid dehydrogenase subfamily.</text>
</comment>
<dbReference type="Proteomes" id="UP000198281">
    <property type="component" value="Unassembled WGS sequence"/>
</dbReference>
<dbReference type="OrthoDB" id="3178130at2"/>
<dbReference type="PANTHER" id="PTHR43400">
    <property type="entry name" value="FUMARATE REDUCTASE"/>
    <property type="match status" value="1"/>
</dbReference>
<proteinExistence type="inferred from homology"/>
<keyword evidence="11" id="KW-1185">Reference proteome</keyword>
<comment type="cofactor">
    <cofactor evidence="1">
        <name>FAD</name>
        <dbReference type="ChEBI" id="CHEBI:57692"/>
    </cofactor>
</comment>
<dbReference type="RefSeq" id="WP_089217607.1">
    <property type="nucleotide sequence ID" value="NZ_FZOS01000001.1"/>
</dbReference>
<reference evidence="11" key="1">
    <citation type="submission" date="2017-06" db="EMBL/GenBank/DDBJ databases">
        <authorList>
            <person name="Varghese N."/>
            <person name="Submissions S."/>
        </authorList>
    </citation>
    <scope>NUCLEOTIDE SEQUENCE [LARGE SCALE GENOMIC DNA]</scope>
    <source>
        <strain evidence="11">LNB2</strain>
    </source>
</reference>
<dbReference type="AlphaFoldDB" id="A0A239BBV8"/>
<accession>A0A239BBV8</accession>
<comment type="catalytic activity">
    <reaction evidence="5">
        <text>a 3-oxosteroid + A = a 3-oxo-Delta(1)-steroid + AH2</text>
        <dbReference type="Rhea" id="RHEA:13329"/>
        <dbReference type="ChEBI" id="CHEBI:13193"/>
        <dbReference type="ChEBI" id="CHEBI:17499"/>
        <dbReference type="ChEBI" id="CHEBI:20156"/>
        <dbReference type="ChEBI" id="CHEBI:47788"/>
        <dbReference type="EC" id="1.3.99.4"/>
    </reaction>
</comment>
<evidence type="ECO:0000256" key="3">
    <source>
        <dbReference type="ARBA" id="ARBA00022827"/>
    </source>
</evidence>
<dbReference type="EMBL" id="FZOS01000001">
    <property type="protein sequence ID" value="SNS05426.1"/>
    <property type="molecule type" value="Genomic_DNA"/>
</dbReference>
<dbReference type="PRINTS" id="PR00411">
    <property type="entry name" value="PNDRDTASEI"/>
</dbReference>
<dbReference type="InterPro" id="IPR050315">
    <property type="entry name" value="FAD-oxidoreductase_2"/>
</dbReference>
<dbReference type="InterPro" id="IPR027477">
    <property type="entry name" value="Succ_DH/fumarate_Rdtase_cat_sf"/>
</dbReference>
<dbReference type="Gene3D" id="3.90.700.10">
    <property type="entry name" value="Succinate dehydrogenase/fumarate reductase flavoprotein, catalytic domain"/>
    <property type="match status" value="1"/>
</dbReference>
<name>A0A239BBV8_9SPHN</name>
<evidence type="ECO:0000256" key="5">
    <source>
        <dbReference type="ARBA" id="ARBA00051951"/>
    </source>
</evidence>
<dbReference type="SUPFAM" id="SSF56425">
    <property type="entry name" value="Succinate dehydrogenase/fumarate reductase flavoprotein, catalytic domain"/>
    <property type="match status" value="1"/>
</dbReference>
<feature type="domain" description="FAD-dependent oxidoreductase 2 FAD-binding" evidence="9">
    <location>
        <begin position="15"/>
        <end position="547"/>
    </location>
</feature>
<dbReference type="InterPro" id="IPR036188">
    <property type="entry name" value="FAD/NAD-bd_sf"/>
</dbReference>
<dbReference type="PANTHER" id="PTHR43400:SF10">
    <property type="entry name" value="3-OXOSTEROID 1-DEHYDROGENASE"/>
    <property type="match status" value="1"/>
</dbReference>
<evidence type="ECO:0000256" key="7">
    <source>
        <dbReference type="ARBA" id="ARBA00066536"/>
    </source>
</evidence>
<sequence>MMEGKVTAGWDHETDILVVGSGAGAMTAAIVAADNHADVLVIEKGELFGGTTATSGGVLWIPNSHLAKAAGQEDSRDEAIEYIAALAGKVDRKQIEAFVDTAPAMLQYVEREANVLYNSIPYTDYHAELPGGKLGWRSHDPVPVDGRLLGDDLKWMRPTHPAAMLFGKISWTAAEAAPMITRWPGWIKSLIKVLWRYYSDVGQRIKSDRARFLTGGNALVARLKLAMDKRHVPLWRKTAFEDLIVEDGRVVGAIVSRDGRHQRIRARKGVILAAGGFERNAELRGANLKQSPDPDASGGQPCNTGDALIAAQKIGAAVDRLDSAWWAPTIKVPGEDRARPLFFERSLPGSMIVNQAGKRFTNEAASYHICGKEMFEKNLPGAETTPAYVIFDATFRKKYPMGPVMPVFPDFTMRGEVKEIVTKASSIAELAEKLGLPVDALVETVERFNANARKGEDPDFGRGHQPYDRYYGDPKVQPNPNLLPLEKAPFYALPVNPGDIGTNGGLVTDSAGAVLDQAGKRIEGLYAVGNTAASVMGGSYPGAGATIGPAMTFGYAAARDMTGANQPAG</sequence>
<dbReference type="Gene3D" id="3.50.50.60">
    <property type="entry name" value="FAD/NAD(P)-binding domain"/>
    <property type="match status" value="2"/>
</dbReference>
<keyword evidence="2" id="KW-0285">Flavoprotein</keyword>
<evidence type="ECO:0000256" key="8">
    <source>
        <dbReference type="ARBA" id="ARBA00069709"/>
    </source>
</evidence>
<protein>
    <recommendedName>
        <fullName evidence="8">3-oxosteroid 1-dehydrogenase</fullName>
        <ecNumber evidence="7">1.3.99.4</ecNumber>
    </recommendedName>
</protein>
<evidence type="ECO:0000256" key="1">
    <source>
        <dbReference type="ARBA" id="ARBA00001974"/>
    </source>
</evidence>
<evidence type="ECO:0000256" key="2">
    <source>
        <dbReference type="ARBA" id="ARBA00022630"/>
    </source>
</evidence>
<evidence type="ECO:0000256" key="6">
    <source>
        <dbReference type="ARBA" id="ARBA00061147"/>
    </source>
</evidence>
<keyword evidence="3" id="KW-0274">FAD</keyword>
<evidence type="ECO:0000256" key="4">
    <source>
        <dbReference type="ARBA" id="ARBA00023002"/>
    </source>
</evidence>
<evidence type="ECO:0000313" key="10">
    <source>
        <dbReference type="EMBL" id="SNS05426.1"/>
    </source>
</evidence>
<dbReference type="InterPro" id="IPR003953">
    <property type="entry name" value="FAD-dep_OxRdtase_2_FAD-bd"/>
</dbReference>
<evidence type="ECO:0000313" key="11">
    <source>
        <dbReference type="Proteomes" id="UP000198281"/>
    </source>
</evidence>
<dbReference type="GO" id="GO:0008202">
    <property type="term" value="P:steroid metabolic process"/>
    <property type="evidence" value="ECO:0007669"/>
    <property type="project" value="UniProtKB-ARBA"/>
</dbReference>
<keyword evidence="4" id="KW-0560">Oxidoreductase</keyword>
<dbReference type="SUPFAM" id="SSF51905">
    <property type="entry name" value="FAD/NAD(P)-binding domain"/>
    <property type="match status" value="1"/>
</dbReference>
<organism evidence="10 11">
    <name type="scientific">Edaphosphingomonas laterariae</name>
    <dbReference type="NCBI Taxonomy" id="861865"/>
    <lineage>
        <taxon>Bacteria</taxon>
        <taxon>Pseudomonadati</taxon>
        <taxon>Pseudomonadota</taxon>
        <taxon>Alphaproteobacteria</taxon>
        <taxon>Sphingomonadales</taxon>
        <taxon>Rhizorhabdaceae</taxon>
        <taxon>Edaphosphingomonas</taxon>
    </lineage>
</organism>